<keyword evidence="3" id="KW-1185">Reference proteome</keyword>
<comment type="caution">
    <text evidence="2">The sequence shown here is derived from an EMBL/GenBank/DDBJ whole genome shotgun (WGS) entry which is preliminary data.</text>
</comment>
<evidence type="ECO:0000313" key="3">
    <source>
        <dbReference type="Proteomes" id="UP001501183"/>
    </source>
</evidence>
<feature type="domain" description="RES" evidence="1">
    <location>
        <begin position="8"/>
        <end position="167"/>
    </location>
</feature>
<evidence type="ECO:0000259" key="1">
    <source>
        <dbReference type="Pfam" id="PF08808"/>
    </source>
</evidence>
<accession>A0ABP8NQB1</accession>
<name>A0ABP8NQB1_9NOCA</name>
<organism evidence="2 3">
    <name type="scientific">Rhodococcus olei</name>
    <dbReference type="NCBI Taxonomy" id="2161675"/>
    <lineage>
        <taxon>Bacteria</taxon>
        <taxon>Bacillati</taxon>
        <taxon>Actinomycetota</taxon>
        <taxon>Actinomycetes</taxon>
        <taxon>Mycobacteriales</taxon>
        <taxon>Nocardiaceae</taxon>
        <taxon>Rhodococcus</taxon>
    </lineage>
</organism>
<sequence length="211" mass="23013">MLGSAAAPWYRVYHRDQYTADGVSFRQFGPLGRFDHHTPPFATPDLDPEGRTVLYVAGDVATGACEVFGEAGAAPLCSNWRVSQVLPAREVVFYDLDQPGAAMAIGALPALATGNENRELTQQWARAIFEDQPAPTKVEGIRYRTAYNNGLALALWDCVDALAVPTDASGAPRDLPLRHERFLAAKKALIRQQITVTEIADDDCTKCRPPT</sequence>
<dbReference type="InterPro" id="IPR014914">
    <property type="entry name" value="RES_dom"/>
</dbReference>
<proteinExistence type="predicted"/>
<dbReference type="Proteomes" id="UP001501183">
    <property type="component" value="Unassembled WGS sequence"/>
</dbReference>
<gene>
    <name evidence="2" type="ORF">GCM10023094_00060</name>
</gene>
<protein>
    <recommendedName>
        <fullName evidence="1">RES domain-containing protein</fullName>
    </recommendedName>
</protein>
<reference evidence="3" key="1">
    <citation type="journal article" date="2019" name="Int. J. Syst. Evol. Microbiol.">
        <title>The Global Catalogue of Microorganisms (GCM) 10K type strain sequencing project: providing services to taxonomists for standard genome sequencing and annotation.</title>
        <authorList>
            <consortium name="The Broad Institute Genomics Platform"/>
            <consortium name="The Broad Institute Genome Sequencing Center for Infectious Disease"/>
            <person name="Wu L."/>
            <person name="Ma J."/>
        </authorList>
    </citation>
    <scope>NUCLEOTIDE SEQUENCE [LARGE SCALE GENOMIC DNA]</scope>
    <source>
        <strain evidence="3">JCM 32206</strain>
    </source>
</reference>
<evidence type="ECO:0000313" key="2">
    <source>
        <dbReference type="EMBL" id="GAA4470669.1"/>
    </source>
</evidence>
<dbReference type="Pfam" id="PF08808">
    <property type="entry name" value="RES"/>
    <property type="match status" value="1"/>
</dbReference>
<dbReference type="EMBL" id="BAABFB010000001">
    <property type="protein sequence ID" value="GAA4470669.1"/>
    <property type="molecule type" value="Genomic_DNA"/>
</dbReference>